<evidence type="ECO:0000313" key="5">
    <source>
        <dbReference type="EMBL" id="EFA78943.1"/>
    </source>
</evidence>
<sequence length="413" mass="45320">MLAGGKYGKSGVLFANFNQDFTCISVGTPEGFKIFNSEPYQLCYSQSNGGVGLIEMLFSTSLVAIVGSGEGGSSQRRLLINNIKTNLTICDLNFVTAILAVKLNRKRLIVVMETKIHIYDINNMKLLETRDVDPNPKGLCALSPQTTNFMVYPASQNKGNILVMDVLTLETVNLIQAHKGPISQLVLNQNGTMLATASEKGTVIRVYLLPNANKSISFRRGTYPAIIHSITFSNDSKYLCVCSDNGTIHIFKIDFSANANTSSLGAMSSYLPGVISQVWEPSRDFAHIKIQAGIPSICALSQDNKTALVLMGDGLYLQYQFDEQVGGELKLSQEYSLLREPQLDEEKTTLFLHQQPTNKQNINNNNNNNNSNSNSNNNSPTTTTNKEAQLNNINSQNINNNNNSIQQTTNGTN</sequence>
<reference evidence="5 6" key="1">
    <citation type="journal article" date="2011" name="Genome Res.">
        <title>Phylogeny-wide analysis of social amoeba genomes highlights ancient origins for complex intercellular communication.</title>
        <authorList>
            <person name="Heidel A.J."/>
            <person name="Lawal H.M."/>
            <person name="Felder M."/>
            <person name="Schilde C."/>
            <person name="Helps N.R."/>
            <person name="Tunggal B."/>
            <person name="Rivero F."/>
            <person name="John U."/>
            <person name="Schleicher M."/>
            <person name="Eichinger L."/>
            <person name="Platzer M."/>
            <person name="Noegel A.A."/>
            <person name="Schaap P."/>
            <person name="Gloeckner G."/>
        </authorList>
    </citation>
    <scope>NUCLEOTIDE SEQUENCE [LARGE SCALE GENOMIC DNA]</scope>
    <source>
        <strain evidence="6">ATCC 26659 / Pp 5 / PN500</strain>
    </source>
</reference>
<comment type="similarity">
    <text evidence="3">Belongs to the WD repeat PROPPIN family.</text>
</comment>
<dbReference type="InterPro" id="IPR048720">
    <property type="entry name" value="PROPPIN"/>
</dbReference>
<dbReference type="InParanoid" id="D3BI43"/>
<dbReference type="InterPro" id="IPR036322">
    <property type="entry name" value="WD40_repeat_dom_sf"/>
</dbReference>
<evidence type="ECO:0000256" key="1">
    <source>
        <dbReference type="ARBA" id="ARBA00022574"/>
    </source>
</evidence>
<dbReference type="GO" id="GO:0005737">
    <property type="term" value="C:cytoplasm"/>
    <property type="evidence" value="ECO:0007669"/>
    <property type="project" value="UniProtKB-ARBA"/>
</dbReference>
<proteinExistence type="inferred from homology"/>
<protein>
    <submittedName>
        <fullName evidence="5">Autophagy protein 18</fullName>
    </submittedName>
</protein>
<keyword evidence="2" id="KW-0677">Repeat</keyword>
<evidence type="ECO:0000256" key="4">
    <source>
        <dbReference type="SAM" id="MobiDB-lite"/>
    </source>
</evidence>
<dbReference type="InterPro" id="IPR001680">
    <property type="entry name" value="WD40_rpt"/>
</dbReference>
<dbReference type="FunFam" id="2.130.10.10:FF:000397">
    <property type="entry name" value="Autophagy-related protein 18"/>
    <property type="match status" value="1"/>
</dbReference>
<dbReference type="InterPro" id="IPR015943">
    <property type="entry name" value="WD40/YVTN_repeat-like_dom_sf"/>
</dbReference>
<dbReference type="SUPFAM" id="SSF50978">
    <property type="entry name" value="WD40 repeat-like"/>
    <property type="match status" value="1"/>
</dbReference>
<dbReference type="STRING" id="670386.D3BI43"/>
<accession>D3BI43</accession>
<organism evidence="5 6">
    <name type="scientific">Heterostelium pallidum (strain ATCC 26659 / Pp 5 / PN500)</name>
    <name type="common">Cellular slime mold</name>
    <name type="synonym">Polysphondylium pallidum</name>
    <dbReference type="NCBI Taxonomy" id="670386"/>
    <lineage>
        <taxon>Eukaryota</taxon>
        <taxon>Amoebozoa</taxon>
        <taxon>Evosea</taxon>
        <taxon>Eumycetozoa</taxon>
        <taxon>Dictyostelia</taxon>
        <taxon>Acytosteliales</taxon>
        <taxon>Acytosteliaceae</taxon>
        <taxon>Heterostelium</taxon>
    </lineage>
</organism>
<evidence type="ECO:0000256" key="3">
    <source>
        <dbReference type="ARBA" id="ARBA00025740"/>
    </source>
</evidence>
<gene>
    <name evidence="5" type="primary">atg18</name>
    <name evidence="5" type="ORF">PPL_08411</name>
</gene>
<keyword evidence="6" id="KW-1185">Reference proteome</keyword>
<dbReference type="RefSeq" id="XP_020431067.1">
    <property type="nucleotide sequence ID" value="XM_020579228.1"/>
</dbReference>
<dbReference type="Proteomes" id="UP000001396">
    <property type="component" value="Unassembled WGS sequence"/>
</dbReference>
<dbReference type="EMBL" id="ADBJ01000037">
    <property type="protein sequence ID" value="EFA78943.1"/>
    <property type="molecule type" value="Genomic_DNA"/>
</dbReference>
<feature type="compositionally biased region" description="Low complexity" evidence="4">
    <location>
        <begin position="361"/>
        <end position="413"/>
    </location>
</feature>
<dbReference type="GeneID" id="31363891"/>
<dbReference type="OMA" id="NIAILEM"/>
<evidence type="ECO:0000313" key="6">
    <source>
        <dbReference type="Proteomes" id="UP000001396"/>
    </source>
</evidence>
<dbReference type="Gene3D" id="2.130.10.10">
    <property type="entry name" value="YVTN repeat-like/Quinoprotein amine dehydrogenase"/>
    <property type="match status" value="1"/>
</dbReference>
<evidence type="ECO:0000256" key="2">
    <source>
        <dbReference type="ARBA" id="ARBA00022737"/>
    </source>
</evidence>
<name>D3BI43_HETP5</name>
<dbReference type="AlphaFoldDB" id="D3BI43"/>
<keyword evidence="1" id="KW-0853">WD repeat</keyword>
<dbReference type="FunCoup" id="D3BI43">
    <property type="interactions" value="420"/>
</dbReference>
<dbReference type="PANTHER" id="PTHR11227">
    <property type="entry name" value="WD-REPEAT PROTEIN INTERACTING WITH PHOSPHOINOSIDES WIPI -RELATED"/>
    <property type="match status" value="1"/>
</dbReference>
<feature type="region of interest" description="Disordered" evidence="4">
    <location>
        <begin position="355"/>
        <end position="413"/>
    </location>
</feature>
<dbReference type="SMART" id="SM00320">
    <property type="entry name" value="WD40"/>
    <property type="match status" value="2"/>
</dbReference>
<dbReference type="Pfam" id="PF21032">
    <property type="entry name" value="PROPPIN"/>
    <property type="match status" value="1"/>
</dbReference>
<comment type="caution">
    <text evidence="5">The sequence shown here is derived from an EMBL/GenBank/DDBJ whole genome shotgun (WGS) entry which is preliminary data.</text>
</comment>